<keyword evidence="2" id="KW-0460">Magnesium</keyword>
<evidence type="ECO:0000313" key="6">
    <source>
        <dbReference type="Proteomes" id="UP000031980"/>
    </source>
</evidence>
<comment type="subunit">
    <text evidence="2">Homodimer.</text>
</comment>
<dbReference type="PANTHER" id="PTHR10291:SF0">
    <property type="entry name" value="DEHYDRODOLICHYL DIPHOSPHATE SYNTHASE 2"/>
    <property type="match status" value="1"/>
</dbReference>
<evidence type="ECO:0000313" key="5">
    <source>
        <dbReference type="Proteomes" id="UP000031937"/>
    </source>
</evidence>
<keyword evidence="6" id="KW-1185">Reference proteome</keyword>
<dbReference type="Pfam" id="PF01255">
    <property type="entry name" value="Prenyltransf"/>
    <property type="match status" value="1"/>
</dbReference>
<dbReference type="FunFam" id="3.40.1180.10:FF:000001">
    <property type="entry name" value="(2E,6E)-farnesyl-diphosphate-specific ditrans,polycis-undecaprenyl-diphosphate synthase"/>
    <property type="match status" value="1"/>
</dbReference>
<dbReference type="InterPro" id="IPR036424">
    <property type="entry name" value="UPP_synth-like_sf"/>
</dbReference>
<sequence>MIEEIKHKRNVPDHVAIIMDGNGRWAKSRGLERWQGHKEGVDTVKRVVEASGEIGLKYLTLYTFSIENWNRPKEEISMLMGLMVDAILAETDNLMKQQVRVMAIGNLSDLPEAVYRKLKNLIALTSENTGVTLVLALSYGARWELLEAAKHLAKDYKSGKISDLESINDEKFASYLTTTGIPDPDLLIRTSGECRLSNFLLWQLAYTELYFIDKFWPDFEKEDLYLAIRNFQKRERRFGKTGEQLKK</sequence>
<name>A0A0C3NFP2_9PORP</name>
<evidence type="ECO:0000313" key="4">
    <source>
        <dbReference type="EMBL" id="KIO44942.1"/>
    </source>
</evidence>
<evidence type="ECO:0000256" key="2">
    <source>
        <dbReference type="HAMAP-Rule" id="MF_01139"/>
    </source>
</evidence>
<dbReference type="InterPro" id="IPR001441">
    <property type="entry name" value="UPP_synth-like"/>
</dbReference>
<feature type="binding site" evidence="2">
    <location>
        <position position="33"/>
    </location>
    <ligand>
        <name>substrate</name>
    </ligand>
</feature>
<dbReference type="GO" id="GO:0016094">
    <property type="term" value="P:polyprenol biosynthetic process"/>
    <property type="evidence" value="ECO:0007669"/>
    <property type="project" value="TreeGrafter"/>
</dbReference>
<dbReference type="InterPro" id="IPR018520">
    <property type="entry name" value="UPP_synth-like_CS"/>
</dbReference>
<protein>
    <recommendedName>
        <fullName evidence="2">Isoprenyl transferase</fullName>
        <ecNumber evidence="2">2.5.1.-</ecNumber>
    </recommendedName>
</protein>
<feature type="binding site" evidence="2">
    <location>
        <position position="69"/>
    </location>
    <ligand>
        <name>substrate</name>
    </ligand>
</feature>
<comment type="similarity">
    <text evidence="2">Belongs to the UPP synthase family.</text>
</comment>
<feature type="binding site" evidence="2">
    <location>
        <position position="71"/>
    </location>
    <ligand>
        <name>substrate</name>
    </ligand>
</feature>
<comment type="cofactor">
    <cofactor evidence="2">
        <name>Mg(2+)</name>
        <dbReference type="ChEBI" id="CHEBI:18420"/>
    </cofactor>
    <text evidence="2">Binds 2 magnesium ions per subunit.</text>
</comment>
<comment type="caution">
    <text evidence="4">The sequence shown here is derived from an EMBL/GenBank/DDBJ whole genome shotgun (WGS) entry which is preliminary data.</text>
</comment>
<dbReference type="NCBIfam" id="TIGR00055">
    <property type="entry name" value="uppS"/>
    <property type="match status" value="1"/>
</dbReference>
<dbReference type="Gene3D" id="3.40.1180.10">
    <property type="entry name" value="Decaprenyl diphosphate synthase-like"/>
    <property type="match status" value="1"/>
</dbReference>
<dbReference type="PROSITE" id="PS01066">
    <property type="entry name" value="UPP_SYNTHASE"/>
    <property type="match status" value="1"/>
</dbReference>
<keyword evidence="1 2" id="KW-0808">Transferase</keyword>
<accession>A0A0C3NFP2</accession>
<dbReference type="EC" id="2.5.1.-" evidence="2"/>
<feature type="binding site" evidence="2">
    <location>
        <position position="25"/>
    </location>
    <ligand>
        <name>substrate</name>
    </ligand>
</feature>
<reference evidence="3 5" key="2">
    <citation type="submission" date="2014-07" db="EMBL/GenBank/DDBJ databases">
        <title>Porphyromonadaceae bacterium OUH 334697 = ATCC BAA-2682 = DSM 28341 draft genome.</title>
        <authorList>
            <person name="Sydenham T.V."/>
            <person name="Hasman H."/>
            <person name="Justesen U.S."/>
        </authorList>
    </citation>
    <scope>NUCLEOTIDE SEQUENCE [LARGE SCALE GENOMIC DNA]</scope>
    <source>
        <strain evidence="3 5">OUH 334697</strain>
    </source>
</reference>
<reference evidence="4 6" key="1">
    <citation type="submission" date="2014-07" db="EMBL/GenBank/DDBJ databases">
        <title>Porphyromonadaceae bacterium OUH 308042 = ATCC BAA-2681 = DSM 28342 draft genome.</title>
        <authorList>
            <person name="Sydenham T.V."/>
            <person name="Hasman H."/>
            <person name="Justensen U.S."/>
        </authorList>
    </citation>
    <scope>NUCLEOTIDE SEQUENCE [LARGE SCALE GENOMIC DNA]</scope>
    <source>
        <strain evidence="4 6">OUH 308042</strain>
    </source>
</reference>
<dbReference type="AlphaFoldDB" id="A0A0C3NFP2"/>
<dbReference type="GO" id="GO:0000287">
    <property type="term" value="F:magnesium ion binding"/>
    <property type="evidence" value="ECO:0007669"/>
    <property type="project" value="UniProtKB-UniRule"/>
</dbReference>
<feature type="binding site" evidence="2">
    <location>
        <begin position="195"/>
        <end position="197"/>
    </location>
    <ligand>
        <name>substrate</name>
    </ligand>
</feature>
<organism evidence="4 6">
    <name type="scientific">Sanguibacteroides justesenii</name>
    <dbReference type="NCBI Taxonomy" id="1547597"/>
    <lineage>
        <taxon>Bacteria</taxon>
        <taxon>Pseudomonadati</taxon>
        <taxon>Bacteroidota</taxon>
        <taxon>Bacteroidia</taxon>
        <taxon>Bacteroidales</taxon>
        <taxon>Porphyromonadaceae</taxon>
        <taxon>Sanguibacteroides</taxon>
    </lineage>
</organism>
<dbReference type="CDD" id="cd00475">
    <property type="entry name" value="Cis_IPPS"/>
    <property type="match status" value="1"/>
</dbReference>
<evidence type="ECO:0000313" key="3">
    <source>
        <dbReference type="EMBL" id="KIO43226.1"/>
    </source>
</evidence>
<feature type="binding site" evidence="2">
    <location>
        <position position="20"/>
    </location>
    <ligand>
        <name>Mg(2+)</name>
        <dbReference type="ChEBI" id="CHEBI:18420"/>
    </ligand>
</feature>
<comment type="function">
    <text evidence="2">Catalyzes the condensation of isopentenyl diphosphate (IPP) with allylic pyrophosphates generating different type of terpenoids.</text>
</comment>
<feature type="binding site" evidence="2">
    <location>
        <position position="208"/>
    </location>
    <ligand>
        <name>Mg(2+)</name>
        <dbReference type="ChEBI" id="CHEBI:18420"/>
    </ligand>
</feature>
<feature type="binding site" evidence="2">
    <location>
        <position position="189"/>
    </location>
    <ligand>
        <name>substrate</name>
    </ligand>
</feature>
<dbReference type="HAMAP" id="MF_01139">
    <property type="entry name" value="ISPT"/>
    <property type="match status" value="1"/>
</dbReference>
<feature type="binding site" evidence="2">
    <location>
        <begin position="21"/>
        <end position="24"/>
    </location>
    <ligand>
        <name>substrate</name>
    </ligand>
</feature>
<dbReference type="NCBIfam" id="NF011405">
    <property type="entry name" value="PRK14830.1"/>
    <property type="match status" value="1"/>
</dbReference>
<dbReference type="PANTHER" id="PTHR10291">
    <property type="entry name" value="DEHYDRODOLICHYL DIPHOSPHATE SYNTHASE FAMILY MEMBER"/>
    <property type="match status" value="1"/>
</dbReference>
<feature type="binding site" evidence="2">
    <location>
        <position position="37"/>
    </location>
    <ligand>
        <name>substrate</name>
    </ligand>
</feature>
<dbReference type="EMBL" id="JPIU01000038">
    <property type="protein sequence ID" value="KIO44942.1"/>
    <property type="molecule type" value="Genomic_DNA"/>
</dbReference>
<dbReference type="Proteomes" id="UP000031937">
    <property type="component" value="Unassembled WGS sequence"/>
</dbReference>
<dbReference type="EMBL" id="JPIT01000032">
    <property type="protein sequence ID" value="KIO43226.1"/>
    <property type="molecule type" value="Genomic_DNA"/>
</dbReference>
<feature type="binding site" evidence="2">
    <location>
        <begin position="65"/>
        <end position="67"/>
    </location>
    <ligand>
        <name>substrate</name>
    </ligand>
</feature>
<dbReference type="Proteomes" id="UP000031980">
    <property type="component" value="Unassembled WGS sequence"/>
</dbReference>
<feature type="active site" evidence="2">
    <location>
        <position position="20"/>
    </location>
</feature>
<dbReference type="OrthoDB" id="4191603at2"/>
<keyword evidence="2" id="KW-0479">Metal-binding</keyword>
<gene>
    <name evidence="4" type="ORF">BA92_07960</name>
    <name evidence="3" type="ORF">IE90_13560</name>
</gene>
<dbReference type="RefSeq" id="WP_041504337.1">
    <property type="nucleotide sequence ID" value="NZ_JPIT01000032.1"/>
</dbReference>
<feature type="active site" description="Proton acceptor" evidence="2">
    <location>
        <position position="68"/>
    </location>
</feature>
<dbReference type="SUPFAM" id="SSF64005">
    <property type="entry name" value="Undecaprenyl diphosphate synthase"/>
    <property type="match status" value="1"/>
</dbReference>
<evidence type="ECO:0000256" key="1">
    <source>
        <dbReference type="ARBA" id="ARBA00022679"/>
    </source>
</evidence>
<proteinExistence type="inferred from homology"/>
<dbReference type="GO" id="GO:0045547">
    <property type="term" value="F:ditrans,polycis-polyprenyl diphosphate synthase [(2E,6E)-farnesyl diphosphate specific] activity"/>
    <property type="evidence" value="ECO:0007669"/>
    <property type="project" value="TreeGrafter"/>
</dbReference>